<dbReference type="AlphaFoldDB" id="A0A367WTI9"/>
<organism evidence="1 2">
    <name type="scientific">Thalassospira profundimaris</name>
    <dbReference type="NCBI Taxonomy" id="502049"/>
    <lineage>
        <taxon>Bacteria</taxon>
        <taxon>Pseudomonadati</taxon>
        <taxon>Pseudomonadota</taxon>
        <taxon>Alphaproteobacteria</taxon>
        <taxon>Rhodospirillales</taxon>
        <taxon>Thalassospiraceae</taxon>
        <taxon>Thalassospira</taxon>
    </lineage>
</organism>
<evidence type="ECO:0000313" key="2">
    <source>
        <dbReference type="Proteomes" id="UP000252517"/>
    </source>
</evidence>
<evidence type="ECO:0000313" key="1">
    <source>
        <dbReference type="EMBL" id="RCK44774.1"/>
    </source>
</evidence>
<comment type="caution">
    <text evidence="1">The sequence shown here is derived from an EMBL/GenBank/DDBJ whole genome shotgun (WGS) entry which is preliminary data.</text>
</comment>
<dbReference type="EMBL" id="JPWH01000019">
    <property type="protein sequence ID" value="RCK44774.1"/>
    <property type="molecule type" value="Genomic_DNA"/>
</dbReference>
<dbReference type="RefSeq" id="WP_114089768.1">
    <property type="nucleotide sequence ID" value="NZ_JPWH01000019.1"/>
</dbReference>
<dbReference type="Proteomes" id="UP000252517">
    <property type="component" value="Unassembled WGS sequence"/>
</dbReference>
<sequence length="63" mass="6974">MTRRATVTETELKRALKAAIERGLTVSEIIVTAEGVRLKLGSVDEKQKPVEDKAPLAWPKRTS</sequence>
<proteinExistence type="predicted"/>
<accession>A0A367WTI9</accession>
<reference evidence="1 2" key="1">
    <citation type="submission" date="2014-07" db="EMBL/GenBank/DDBJ databases">
        <title>Draft genome sequence of Thalassospira profundimaris S25-3-2.</title>
        <authorList>
            <person name="Lai Q."/>
            <person name="Shao Z."/>
        </authorList>
    </citation>
    <scope>NUCLEOTIDE SEQUENCE [LARGE SCALE GENOMIC DNA]</scope>
    <source>
        <strain evidence="1 2">S25-3-2</strain>
    </source>
</reference>
<name>A0A367WTI9_9PROT</name>
<gene>
    <name evidence="1" type="ORF">TH25_19115</name>
</gene>
<protein>
    <submittedName>
        <fullName evidence="1">Uncharacterized protein</fullName>
    </submittedName>
</protein>